<evidence type="ECO:0000313" key="1">
    <source>
        <dbReference type="EnsemblPlants" id="Solyc04g012140.1.1.1"/>
    </source>
</evidence>
<accession>A0A3Q7GRD3</accession>
<name>A0A3Q7GRD3_SOLLC</name>
<organism evidence="1">
    <name type="scientific">Solanum lycopersicum</name>
    <name type="common">Tomato</name>
    <name type="synonym">Lycopersicon esculentum</name>
    <dbReference type="NCBI Taxonomy" id="4081"/>
    <lineage>
        <taxon>Eukaryota</taxon>
        <taxon>Viridiplantae</taxon>
        <taxon>Streptophyta</taxon>
        <taxon>Embryophyta</taxon>
        <taxon>Tracheophyta</taxon>
        <taxon>Spermatophyta</taxon>
        <taxon>Magnoliopsida</taxon>
        <taxon>eudicotyledons</taxon>
        <taxon>Gunneridae</taxon>
        <taxon>Pentapetalae</taxon>
        <taxon>asterids</taxon>
        <taxon>lamiids</taxon>
        <taxon>Solanales</taxon>
        <taxon>Solanaceae</taxon>
        <taxon>Solanoideae</taxon>
        <taxon>Solaneae</taxon>
        <taxon>Solanum</taxon>
        <taxon>Solanum subgen. Lycopersicon</taxon>
    </lineage>
</organism>
<dbReference type="InParanoid" id="A0A3Q7GRD3"/>
<dbReference type="EnsemblPlants" id="Solyc04g012140.1.1">
    <property type="protein sequence ID" value="Solyc04g012140.1.1.1"/>
    <property type="gene ID" value="Solyc04g012140.1"/>
</dbReference>
<dbReference type="PaxDb" id="4081-Solyc04g012140.1.1"/>
<reference evidence="1" key="2">
    <citation type="submission" date="2019-01" db="UniProtKB">
        <authorList>
            <consortium name="EnsemblPlants"/>
        </authorList>
    </citation>
    <scope>IDENTIFICATION</scope>
    <source>
        <strain evidence="1">cv. Heinz 1706</strain>
    </source>
</reference>
<proteinExistence type="predicted"/>
<dbReference type="Proteomes" id="UP000004994">
    <property type="component" value="Chromosome 4"/>
</dbReference>
<evidence type="ECO:0000313" key="2">
    <source>
        <dbReference type="Proteomes" id="UP000004994"/>
    </source>
</evidence>
<dbReference type="OMA" id="SEYSESC"/>
<keyword evidence="2" id="KW-1185">Reference proteome</keyword>
<reference evidence="1" key="1">
    <citation type="journal article" date="2012" name="Nature">
        <title>The tomato genome sequence provides insights into fleshy fruit evolution.</title>
        <authorList>
            <consortium name="Tomato Genome Consortium"/>
        </authorList>
    </citation>
    <scope>NUCLEOTIDE SEQUENCE [LARGE SCALE GENOMIC DNA]</scope>
    <source>
        <strain evidence="1">cv. Heinz 1706</strain>
    </source>
</reference>
<dbReference type="AlphaFoldDB" id="A0A3Q7GRD3"/>
<protein>
    <submittedName>
        <fullName evidence="1">Uncharacterized protein</fullName>
    </submittedName>
</protein>
<dbReference type="Gramene" id="Solyc04g012140.1.1">
    <property type="protein sequence ID" value="Solyc04g012140.1.1.1"/>
    <property type="gene ID" value="Solyc04g012140.1"/>
</dbReference>
<sequence length="82" mass="8508">MSFLLNLLSAGHLSSMCPSHSEYSESCNILGFAPSLGIFAPTTAVALTSLLIVHAFEASAAAPPLPPFFDLLPAANVLQPPI</sequence>